<dbReference type="Gene3D" id="1.20.120.160">
    <property type="entry name" value="HPT domain"/>
    <property type="match status" value="1"/>
</dbReference>
<dbReference type="Pfam" id="PF01627">
    <property type="entry name" value="Hpt"/>
    <property type="match status" value="1"/>
</dbReference>
<organism evidence="3 4">
    <name type="scientific">Candidatus Anaerobiospirillum pullicola</name>
    <dbReference type="NCBI Taxonomy" id="2838451"/>
    <lineage>
        <taxon>Bacteria</taxon>
        <taxon>Pseudomonadati</taxon>
        <taxon>Pseudomonadota</taxon>
        <taxon>Gammaproteobacteria</taxon>
        <taxon>Aeromonadales</taxon>
        <taxon>Succinivibrionaceae</taxon>
        <taxon>Anaerobiospirillum</taxon>
    </lineage>
</organism>
<feature type="domain" description="HPt" evidence="2">
    <location>
        <begin position="42"/>
        <end position="109"/>
    </location>
</feature>
<proteinExistence type="predicted"/>
<gene>
    <name evidence="3" type="ORF">H9847_05645</name>
</gene>
<dbReference type="InterPro" id="IPR008207">
    <property type="entry name" value="Sig_transdc_His_kin_Hpt_dom"/>
</dbReference>
<dbReference type="EMBL" id="JAHLFE010000109">
    <property type="protein sequence ID" value="MBU3844338.1"/>
    <property type="molecule type" value="Genomic_DNA"/>
</dbReference>
<evidence type="ECO:0000256" key="1">
    <source>
        <dbReference type="ARBA" id="ARBA00023012"/>
    </source>
</evidence>
<dbReference type="Proteomes" id="UP000733611">
    <property type="component" value="Unassembled WGS sequence"/>
</dbReference>
<protein>
    <submittedName>
        <fullName evidence="3">Hpt domain-containing protein</fullName>
    </submittedName>
</protein>
<dbReference type="GO" id="GO:0004672">
    <property type="term" value="F:protein kinase activity"/>
    <property type="evidence" value="ECO:0007669"/>
    <property type="project" value="UniProtKB-ARBA"/>
</dbReference>
<reference evidence="3" key="1">
    <citation type="journal article" date="2021" name="PeerJ">
        <title>Extensive microbial diversity within the chicken gut microbiome revealed by metagenomics and culture.</title>
        <authorList>
            <person name="Gilroy R."/>
            <person name="Ravi A."/>
            <person name="Getino M."/>
            <person name="Pursley I."/>
            <person name="Horton D.L."/>
            <person name="Alikhan N.F."/>
            <person name="Baker D."/>
            <person name="Gharbi K."/>
            <person name="Hall N."/>
            <person name="Watson M."/>
            <person name="Adriaenssens E.M."/>
            <person name="Foster-Nyarko E."/>
            <person name="Jarju S."/>
            <person name="Secka A."/>
            <person name="Antonio M."/>
            <person name="Oren A."/>
            <person name="Chaudhuri R.R."/>
            <person name="La Ragione R."/>
            <person name="Hildebrand F."/>
            <person name="Pallen M.J."/>
        </authorList>
    </citation>
    <scope>NUCLEOTIDE SEQUENCE</scope>
    <source>
        <strain evidence="3">378</strain>
    </source>
</reference>
<dbReference type="AlphaFoldDB" id="A0A948TGR7"/>
<name>A0A948TGR7_9GAMM</name>
<keyword evidence="1" id="KW-0902">Two-component regulatory system</keyword>
<dbReference type="GO" id="GO:0000160">
    <property type="term" value="P:phosphorelay signal transduction system"/>
    <property type="evidence" value="ECO:0007669"/>
    <property type="project" value="UniProtKB-KW"/>
</dbReference>
<comment type="caution">
    <text evidence="3">The sequence shown here is derived from an EMBL/GenBank/DDBJ whole genome shotgun (WGS) entry which is preliminary data.</text>
</comment>
<dbReference type="InterPro" id="IPR036641">
    <property type="entry name" value="HPT_dom_sf"/>
</dbReference>
<accession>A0A948TGR7</accession>
<evidence type="ECO:0000259" key="2">
    <source>
        <dbReference type="Pfam" id="PF01627"/>
    </source>
</evidence>
<evidence type="ECO:0000313" key="4">
    <source>
        <dbReference type="Proteomes" id="UP000733611"/>
    </source>
</evidence>
<evidence type="ECO:0000313" key="3">
    <source>
        <dbReference type="EMBL" id="MBU3844338.1"/>
    </source>
</evidence>
<dbReference type="SUPFAM" id="SSF47226">
    <property type="entry name" value="Histidine-containing phosphotransfer domain, HPT domain"/>
    <property type="match status" value="1"/>
</dbReference>
<sequence length="116" mass="12819">MTLTELQGVIEIDVAGSLARFSNFEPMYLKYLKRFITEPTYDALVSAMEAQDYKGIESSAHTLKGIAGNLGLVALYRDFNDIVQTVRAGKNEEAMAMCKAIAPKVQQTREAIAQLD</sequence>
<reference evidence="3" key="2">
    <citation type="submission" date="2021-04" db="EMBL/GenBank/DDBJ databases">
        <authorList>
            <person name="Gilroy R."/>
        </authorList>
    </citation>
    <scope>NUCLEOTIDE SEQUENCE</scope>
    <source>
        <strain evidence="3">378</strain>
    </source>
</reference>